<dbReference type="EMBL" id="JAULSX010000005">
    <property type="protein sequence ID" value="KAK3490195.1"/>
    <property type="molecule type" value="Genomic_DNA"/>
</dbReference>
<comment type="caution">
    <text evidence="2">The sequence shown here is derived from an EMBL/GenBank/DDBJ whole genome shotgun (WGS) entry which is preliminary data.</text>
</comment>
<gene>
    <name evidence="2" type="ORF">B0T23DRAFT_319108</name>
</gene>
<name>A0AAJ0I4Z3_9PEZI</name>
<keyword evidence="3" id="KW-1185">Reference proteome</keyword>
<dbReference type="AlphaFoldDB" id="A0AAJ0I4Z3"/>
<accession>A0AAJ0I4Z3</accession>
<feature type="region of interest" description="Disordered" evidence="1">
    <location>
        <begin position="49"/>
        <end position="95"/>
    </location>
</feature>
<dbReference type="RefSeq" id="XP_062691378.1">
    <property type="nucleotide sequence ID" value="XM_062835105.1"/>
</dbReference>
<proteinExistence type="predicted"/>
<evidence type="ECO:0000256" key="1">
    <source>
        <dbReference type="SAM" id="MobiDB-lite"/>
    </source>
</evidence>
<organism evidence="2 3">
    <name type="scientific">Neurospora hispaniola</name>
    <dbReference type="NCBI Taxonomy" id="588809"/>
    <lineage>
        <taxon>Eukaryota</taxon>
        <taxon>Fungi</taxon>
        <taxon>Dikarya</taxon>
        <taxon>Ascomycota</taxon>
        <taxon>Pezizomycotina</taxon>
        <taxon>Sordariomycetes</taxon>
        <taxon>Sordariomycetidae</taxon>
        <taxon>Sordariales</taxon>
        <taxon>Sordariaceae</taxon>
        <taxon>Neurospora</taxon>
    </lineage>
</organism>
<dbReference type="GeneID" id="87872727"/>
<protein>
    <submittedName>
        <fullName evidence="2">Uncharacterized protein</fullName>
    </submittedName>
</protein>
<feature type="compositionally biased region" description="Basic residues" evidence="1">
    <location>
        <begin position="49"/>
        <end position="66"/>
    </location>
</feature>
<reference evidence="2 3" key="1">
    <citation type="journal article" date="2023" name="Mol. Phylogenet. Evol.">
        <title>Genome-scale phylogeny and comparative genomics of the fungal order Sordariales.</title>
        <authorList>
            <person name="Hensen N."/>
            <person name="Bonometti L."/>
            <person name="Westerberg I."/>
            <person name="Brannstrom I.O."/>
            <person name="Guillou S."/>
            <person name="Cros-Aarteil S."/>
            <person name="Calhoun S."/>
            <person name="Haridas S."/>
            <person name="Kuo A."/>
            <person name="Mondo S."/>
            <person name="Pangilinan J."/>
            <person name="Riley R."/>
            <person name="LaButti K."/>
            <person name="Andreopoulos B."/>
            <person name="Lipzen A."/>
            <person name="Chen C."/>
            <person name="Yan M."/>
            <person name="Daum C."/>
            <person name="Ng V."/>
            <person name="Clum A."/>
            <person name="Steindorff A."/>
            <person name="Ohm R.A."/>
            <person name="Martin F."/>
            <person name="Silar P."/>
            <person name="Natvig D.O."/>
            <person name="Lalanne C."/>
            <person name="Gautier V."/>
            <person name="Ament-Velasquez S.L."/>
            <person name="Kruys A."/>
            <person name="Hutchinson M.I."/>
            <person name="Powell A.J."/>
            <person name="Barry K."/>
            <person name="Miller A.N."/>
            <person name="Grigoriev I.V."/>
            <person name="Debuchy R."/>
            <person name="Gladieux P."/>
            <person name="Hiltunen Thoren M."/>
            <person name="Johannesson H."/>
        </authorList>
    </citation>
    <scope>NUCLEOTIDE SEQUENCE [LARGE SCALE GENOMIC DNA]</scope>
    <source>
        <strain evidence="2 3">FGSC 10403</strain>
    </source>
</reference>
<evidence type="ECO:0000313" key="3">
    <source>
        <dbReference type="Proteomes" id="UP001285908"/>
    </source>
</evidence>
<sequence length="95" mass="10673">MIGNGIGRTKLCCSRKRTSRLLNLDLISNQSGKDEQGIVESTSRNIVGKRKLYSGSKSRSRNKTSRLLKPNPNTNAQRVKDRRDPAFGIGRIWTD</sequence>
<evidence type="ECO:0000313" key="2">
    <source>
        <dbReference type="EMBL" id="KAK3490195.1"/>
    </source>
</evidence>
<dbReference type="Proteomes" id="UP001285908">
    <property type="component" value="Unassembled WGS sequence"/>
</dbReference>